<organism evidence="2 3">
    <name type="scientific">Brevundimonas phage vB_BpoS-Kikimora</name>
    <dbReference type="NCBI Taxonomy" id="2948601"/>
    <lineage>
        <taxon>Viruses</taxon>
        <taxon>Duplodnaviria</taxon>
        <taxon>Heunggongvirae</taxon>
        <taxon>Uroviricota</taxon>
        <taxon>Caudoviricetes</taxon>
        <taxon>Jeanschmidtviridae</taxon>
        <taxon>Kikimoravirus</taxon>
        <taxon>Kikimoravirus kikimora</taxon>
    </lineage>
</organism>
<feature type="domain" description="DUF7831" evidence="1">
    <location>
        <begin position="4"/>
        <end position="116"/>
    </location>
</feature>
<dbReference type="EMBL" id="ON529857">
    <property type="protein sequence ID" value="USN15425.1"/>
    <property type="molecule type" value="Genomic_DNA"/>
</dbReference>
<sequence length="139" mass="15369">MPVLFQTIIKRTDLVRNRDVLYVFGDNVQRRGFGGQAREMRREPNAVGIVTKLTPELYFGDTPEEVVAQNRMIDEDMKPLFAKVKAGGVVVWPADGVGTGLAQLSVRAPRTFDYLSHKLAALLKAADLFNQETPDGAGH</sequence>
<dbReference type="InterPro" id="IPR057153">
    <property type="entry name" value="DUF7831"/>
</dbReference>
<gene>
    <name evidence="2" type="ORF">KIKIMORA_02790</name>
</gene>
<proteinExistence type="predicted"/>
<dbReference type="Pfam" id="PF25176">
    <property type="entry name" value="DUF7831"/>
    <property type="match status" value="1"/>
</dbReference>
<reference evidence="2 3" key="1">
    <citation type="submission" date="2022-05" db="EMBL/GenBank/DDBJ databases">
        <authorList>
            <person name="Friedrich I."/>
            <person name="Poehlein A."/>
            <person name="Schneider D."/>
            <person name="Hertel R."/>
            <person name="Daniel R."/>
        </authorList>
    </citation>
    <scope>NUCLEOTIDE SEQUENCE [LARGE SCALE GENOMIC DNA]</scope>
</reference>
<name>A0A9E7MST5_9CAUD</name>
<evidence type="ECO:0000313" key="3">
    <source>
        <dbReference type="Proteomes" id="UP001056576"/>
    </source>
</evidence>
<evidence type="ECO:0000259" key="1">
    <source>
        <dbReference type="Pfam" id="PF25176"/>
    </source>
</evidence>
<protein>
    <recommendedName>
        <fullName evidence="1">DUF7831 domain-containing protein</fullName>
    </recommendedName>
</protein>
<evidence type="ECO:0000313" key="2">
    <source>
        <dbReference type="EMBL" id="USN15425.1"/>
    </source>
</evidence>
<dbReference type="Proteomes" id="UP001056576">
    <property type="component" value="Segment"/>
</dbReference>
<accession>A0A9E7MST5</accession>
<keyword evidence="3" id="KW-1185">Reference proteome</keyword>